<proteinExistence type="predicted"/>
<accession>A0A9E7D065</accession>
<sequence>MSDMNEVTKGIGELLISDVLSKHGIRRENTRQISDEQKQKIRELVKDLQAQVDEFMKQQAVKTTQVPKDLHAPSEATDAAANPRRRR</sequence>
<name>T0BF02_ALIAG</name>
<keyword evidence="2" id="KW-1185">Reference proteome</keyword>
<dbReference type="OrthoDB" id="2381746at2"/>
<reference evidence="2" key="1">
    <citation type="journal article" date="2022" name="G3 (Bethesda)">
        <title>Unveiling the complete genome sequence of Alicyclobacillus acidoterrestris DSM 3922T, a taint-producing strain.</title>
        <authorList>
            <person name="Leonardo I.C."/>
            <person name="Barreto Crespo M.T."/>
            <person name="Gaspar F.B."/>
        </authorList>
    </citation>
    <scope>NUCLEOTIDE SEQUENCE [LARGE SCALE GENOMIC DNA]</scope>
    <source>
        <strain evidence="2">DSM 3922</strain>
    </source>
</reference>
<organism evidence="1 2">
    <name type="scientific">Alicyclobacillus acidoterrestris (strain ATCC 49025 / DSM 3922 / CIP 106132 / NCIMB 13137 / GD3B)</name>
    <dbReference type="NCBI Taxonomy" id="1356854"/>
    <lineage>
        <taxon>Bacteria</taxon>
        <taxon>Bacillati</taxon>
        <taxon>Bacillota</taxon>
        <taxon>Bacilli</taxon>
        <taxon>Bacillales</taxon>
        <taxon>Alicyclobacillaceae</taxon>
        <taxon>Alicyclobacillus</taxon>
    </lineage>
</organism>
<dbReference type="eggNOG" id="ENOG502ZV4J">
    <property type="taxonomic scope" value="Bacteria"/>
</dbReference>
<dbReference type="STRING" id="1356854.N007_01815"/>
<dbReference type="RefSeq" id="WP_021298151.1">
    <property type="nucleotide sequence ID" value="NZ_AURB01000175.1"/>
</dbReference>
<dbReference type="KEGG" id="aaco:K1I37_02530"/>
<dbReference type="AlphaFoldDB" id="T0BF02"/>
<protein>
    <submittedName>
        <fullName evidence="1">Uncharacterized protein</fullName>
    </submittedName>
</protein>
<dbReference type="EMBL" id="CP080467">
    <property type="protein sequence ID" value="UNO49447.1"/>
    <property type="molecule type" value="Genomic_DNA"/>
</dbReference>
<dbReference type="Proteomes" id="UP000829401">
    <property type="component" value="Chromosome"/>
</dbReference>
<evidence type="ECO:0000313" key="2">
    <source>
        <dbReference type="Proteomes" id="UP000829401"/>
    </source>
</evidence>
<gene>
    <name evidence="1" type="ORF">K1I37_02530</name>
</gene>
<evidence type="ECO:0000313" key="1">
    <source>
        <dbReference type="EMBL" id="UNO49447.1"/>
    </source>
</evidence>
<accession>T0BF02</accession>